<dbReference type="InterPro" id="IPR009666">
    <property type="entry name" value="Uncharacterised_Ycf35"/>
</dbReference>
<evidence type="ECO:0000313" key="2">
    <source>
        <dbReference type="Proteomes" id="UP000249467"/>
    </source>
</evidence>
<evidence type="ECO:0008006" key="3">
    <source>
        <dbReference type="Google" id="ProtNLM"/>
    </source>
</evidence>
<sequence length="124" mass="13928">MSHFTTIAIEIKNGDLLKKSIQELGYPVKQNTLVRGYLGDTTTAEYAIPMPNAYDIGFRKVGDRYELIADMWGVAINVEEFLGELNQQYATQVVLESATQQGFAIEQQELLEDGTVRIVIGRWA</sequence>
<dbReference type="Pfam" id="PF06868">
    <property type="entry name" value="DUF1257"/>
    <property type="match status" value="1"/>
</dbReference>
<name>A0A2W4VU39_9CYAN</name>
<reference evidence="1 2" key="1">
    <citation type="submission" date="2018-04" db="EMBL/GenBank/DDBJ databases">
        <authorList>
            <person name="Go L.Y."/>
            <person name="Mitchell J.A."/>
        </authorList>
    </citation>
    <scope>NUCLEOTIDE SEQUENCE [LARGE SCALE GENOMIC DNA]</scope>
    <source>
        <strain evidence="1">ULC066bin1</strain>
    </source>
</reference>
<dbReference type="PANTHER" id="PTHR39638">
    <property type="entry name" value="YCF35"/>
    <property type="match status" value="1"/>
</dbReference>
<dbReference type="PANTHER" id="PTHR39638:SF2">
    <property type="entry name" value="YCF35"/>
    <property type="match status" value="1"/>
</dbReference>
<proteinExistence type="predicted"/>
<comment type="caution">
    <text evidence="1">The sequence shown here is derived from an EMBL/GenBank/DDBJ whole genome shotgun (WGS) entry which is preliminary data.</text>
</comment>
<dbReference type="EMBL" id="QBML01000048">
    <property type="protein sequence ID" value="PZO35876.1"/>
    <property type="molecule type" value="Genomic_DNA"/>
</dbReference>
<dbReference type="Proteomes" id="UP000249467">
    <property type="component" value="Unassembled WGS sequence"/>
</dbReference>
<accession>A0A2W4VU39</accession>
<organism evidence="1 2">
    <name type="scientific">Pseudanabaena frigida</name>
    <dbReference type="NCBI Taxonomy" id="945775"/>
    <lineage>
        <taxon>Bacteria</taxon>
        <taxon>Bacillati</taxon>
        <taxon>Cyanobacteriota</taxon>
        <taxon>Cyanophyceae</taxon>
        <taxon>Pseudanabaenales</taxon>
        <taxon>Pseudanabaenaceae</taxon>
        <taxon>Pseudanabaena</taxon>
    </lineage>
</organism>
<dbReference type="AlphaFoldDB" id="A0A2W4VU39"/>
<gene>
    <name evidence="1" type="ORF">DCF19_22835</name>
</gene>
<reference evidence="1 2" key="2">
    <citation type="submission" date="2018-06" db="EMBL/GenBank/DDBJ databases">
        <title>Metagenomic assembly of (sub)arctic Cyanobacteria and their associated microbiome from non-axenic cultures.</title>
        <authorList>
            <person name="Baurain D."/>
        </authorList>
    </citation>
    <scope>NUCLEOTIDE SEQUENCE [LARGE SCALE GENOMIC DNA]</scope>
    <source>
        <strain evidence="1">ULC066bin1</strain>
    </source>
</reference>
<protein>
    <recommendedName>
        <fullName evidence="3">DUF1257 domain-containing protein</fullName>
    </recommendedName>
</protein>
<evidence type="ECO:0000313" key="1">
    <source>
        <dbReference type="EMBL" id="PZO35876.1"/>
    </source>
</evidence>